<organism evidence="2 3">
    <name type="scientific">Sphingomonas populi</name>
    <dbReference type="NCBI Taxonomy" id="2484750"/>
    <lineage>
        <taxon>Bacteria</taxon>
        <taxon>Pseudomonadati</taxon>
        <taxon>Pseudomonadota</taxon>
        <taxon>Alphaproteobacteria</taxon>
        <taxon>Sphingomonadales</taxon>
        <taxon>Sphingomonadaceae</taxon>
        <taxon>Sphingomonas</taxon>
    </lineage>
</organism>
<dbReference type="EMBL" id="SGIS01000019">
    <property type="protein sequence ID" value="RZF63960.1"/>
    <property type="molecule type" value="Genomic_DNA"/>
</dbReference>
<protein>
    <recommendedName>
        <fullName evidence="4">Toxic anion resistance protein</fullName>
    </recommendedName>
</protein>
<dbReference type="Proteomes" id="UP000292085">
    <property type="component" value="Unassembled WGS sequence"/>
</dbReference>
<keyword evidence="3" id="KW-1185">Reference proteome</keyword>
<proteinExistence type="inferred from homology"/>
<dbReference type="AlphaFoldDB" id="A0A4Q6XUJ0"/>
<dbReference type="InterPro" id="IPR008863">
    <property type="entry name" value="Toxic_anion-R_TelA"/>
</dbReference>
<sequence>MLKDRRVSPAPIAPDARAQARLVLRQWLASDDSAILSGIDSLGRNAIATAAEASGRLERGVVATASAEQGLQTLQTLALSVAEPAPKPAWSLFPTRAAPETSPAVRIEALVESLARERDSVARAQIMIDTDRTKLRAAAAALDDALDLIRACAKAVESAAREIAADRPERAQFLRGPATERLLAREQDMLTQIAVTHQGILTLDLVANSQDALAQALDRARETSVAALRTALAARRAVTGSQALTQQAAALERTADAARDMPTTGNALQRALDDAITQARRAIDAAEASRGTL</sequence>
<evidence type="ECO:0000313" key="2">
    <source>
        <dbReference type="EMBL" id="RZF63960.1"/>
    </source>
</evidence>
<evidence type="ECO:0000313" key="3">
    <source>
        <dbReference type="Proteomes" id="UP000292085"/>
    </source>
</evidence>
<name>A0A4Q6XUJ0_9SPHN</name>
<accession>A0A4Q6XUJ0</accession>
<dbReference type="PANTHER" id="PTHR38432:SF1">
    <property type="entry name" value="TELA-LIKE PROTEIN SAOUHSC_01408"/>
    <property type="match status" value="1"/>
</dbReference>
<comment type="caution">
    <text evidence="2">The sequence shown here is derived from an EMBL/GenBank/DDBJ whole genome shotgun (WGS) entry which is preliminary data.</text>
</comment>
<evidence type="ECO:0008006" key="4">
    <source>
        <dbReference type="Google" id="ProtNLM"/>
    </source>
</evidence>
<dbReference type="Pfam" id="PF05816">
    <property type="entry name" value="TelA"/>
    <property type="match status" value="1"/>
</dbReference>
<dbReference type="PANTHER" id="PTHR38432">
    <property type="entry name" value="TELA-LIKE PROTEIN SAOUHSC_01408"/>
    <property type="match status" value="1"/>
</dbReference>
<dbReference type="OrthoDB" id="7499793at2"/>
<gene>
    <name evidence="2" type="ORF">EWE75_13325</name>
</gene>
<comment type="similarity">
    <text evidence="1">Belongs to the TelA family.</text>
</comment>
<reference evidence="2 3" key="1">
    <citation type="submission" date="2019-02" db="EMBL/GenBank/DDBJ databases">
        <authorList>
            <person name="Li Y."/>
        </authorList>
    </citation>
    <scope>NUCLEOTIDE SEQUENCE [LARGE SCALE GENOMIC DNA]</scope>
    <source>
        <strain evidence="2 3">3-7</strain>
    </source>
</reference>
<evidence type="ECO:0000256" key="1">
    <source>
        <dbReference type="ARBA" id="ARBA00005541"/>
    </source>
</evidence>